<accession>A0A4R3JW43</accession>
<evidence type="ECO:0000256" key="1">
    <source>
        <dbReference type="SAM" id="Phobius"/>
    </source>
</evidence>
<evidence type="ECO:0000313" key="2">
    <source>
        <dbReference type="EMBL" id="TCS72391.1"/>
    </source>
</evidence>
<comment type="caution">
    <text evidence="2">The sequence shown here is derived from an EMBL/GenBank/DDBJ whole genome shotgun (WGS) entry which is preliminary data.</text>
</comment>
<dbReference type="Proteomes" id="UP000295135">
    <property type="component" value="Unassembled WGS sequence"/>
</dbReference>
<keyword evidence="3" id="KW-1185">Reference proteome</keyword>
<reference evidence="2 3" key="1">
    <citation type="submission" date="2019-03" db="EMBL/GenBank/DDBJ databases">
        <title>Genomic Encyclopedia of Type Strains, Phase IV (KMG-IV): sequencing the most valuable type-strain genomes for metagenomic binning, comparative biology and taxonomic classification.</title>
        <authorList>
            <person name="Goeker M."/>
        </authorList>
    </citation>
    <scope>NUCLEOTIDE SEQUENCE [LARGE SCALE GENOMIC DNA]</scope>
    <source>
        <strain evidence="2 3">DSM 103923</strain>
    </source>
</reference>
<dbReference type="RefSeq" id="WP_126463421.1">
    <property type="nucleotide sequence ID" value="NZ_AP018721.1"/>
</dbReference>
<keyword evidence="1" id="KW-0472">Membrane</keyword>
<dbReference type="EMBL" id="SLZY01000005">
    <property type="protein sequence ID" value="TCS72391.1"/>
    <property type="molecule type" value="Genomic_DNA"/>
</dbReference>
<evidence type="ECO:0000313" key="3">
    <source>
        <dbReference type="Proteomes" id="UP000295135"/>
    </source>
</evidence>
<keyword evidence="1" id="KW-0812">Transmembrane</keyword>
<gene>
    <name evidence="2" type="ORF">EDC61_10545</name>
</gene>
<organism evidence="2 3">
    <name type="scientific">Sulfuritortus calidifontis</name>
    <dbReference type="NCBI Taxonomy" id="1914471"/>
    <lineage>
        <taxon>Bacteria</taxon>
        <taxon>Pseudomonadati</taxon>
        <taxon>Pseudomonadota</taxon>
        <taxon>Betaproteobacteria</taxon>
        <taxon>Nitrosomonadales</taxon>
        <taxon>Thiobacillaceae</taxon>
        <taxon>Sulfuritortus</taxon>
    </lineage>
</organism>
<sequence length="82" mass="9267">MNPADARISCLARLAKAPWAEICFGDDPMPLLILFMAGSLLFYPLMREIWPLIVLALLLAIPLRAWAWCREQAQKPTEGQTQ</sequence>
<dbReference type="AlphaFoldDB" id="A0A4R3JW43"/>
<name>A0A4R3JW43_9PROT</name>
<protein>
    <submittedName>
        <fullName evidence="2">Uncharacterized protein</fullName>
    </submittedName>
</protein>
<keyword evidence="1" id="KW-1133">Transmembrane helix</keyword>
<feature type="transmembrane region" description="Helical" evidence="1">
    <location>
        <begin position="49"/>
        <end position="67"/>
    </location>
</feature>
<proteinExistence type="predicted"/>